<protein>
    <submittedName>
        <fullName evidence="1">Uncharacterized protein</fullName>
    </submittedName>
</protein>
<sequence length="458" mass="50667">MRSSFLPREPPKPHHHTGRLRPCRVPSVMVAIPTQHLLLSVWAPSYLHLIQKGLDVRDEVLHITSTSNASPSRSSRSLLQRLFRTTSARAKSPSSPDQVQTKPPRPLVDNEVSIKGTSSDLNYVIPPISRVAEDDNISIFVESYEAATFKPTAISTRITSDVGLTGSAHAINPNSFPDVTYSSPVHPTCHACSQLLSPSSPLPLHQSRPFAFGNSTGNSSRNDTFREQMSGSFTGPVHIYNDAESSQGPSTGIWPQSSQYEAAAGISSNYDMDKENVLQSIRNNTKDIAHDILVTGVDMLDFVPILGVKGLVKTLLNIWSAFEKVQQNKEDCIDLIRLCSDVLYSMQGFTELGPDLVNRMSVSFDQLYEAFGYVETFVTSLQTQGSTAQYVKREHVARMLKRCERKLGHAMAKFQMSMTAYLISNTQNNARTLSLILATLRTLCENMSKHDNCCSNDT</sequence>
<accession>A0ACD3AAW6</accession>
<reference evidence="1 2" key="1">
    <citation type="journal article" date="2019" name="Nat. Ecol. Evol.">
        <title>Megaphylogeny resolves global patterns of mushroom evolution.</title>
        <authorList>
            <person name="Varga T."/>
            <person name="Krizsan K."/>
            <person name="Foldi C."/>
            <person name="Dima B."/>
            <person name="Sanchez-Garcia M."/>
            <person name="Sanchez-Ramirez S."/>
            <person name="Szollosi G.J."/>
            <person name="Szarkandi J.G."/>
            <person name="Papp V."/>
            <person name="Albert L."/>
            <person name="Andreopoulos W."/>
            <person name="Angelini C."/>
            <person name="Antonin V."/>
            <person name="Barry K.W."/>
            <person name="Bougher N.L."/>
            <person name="Buchanan P."/>
            <person name="Buyck B."/>
            <person name="Bense V."/>
            <person name="Catcheside P."/>
            <person name="Chovatia M."/>
            <person name="Cooper J."/>
            <person name="Damon W."/>
            <person name="Desjardin D."/>
            <person name="Finy P."/>
            <person name="Geml J."/>
            <person name="Haridas S."/>
            <person name="Hughes K."/>
            <person name="Justo A."/>
            <person name="Karasinski D."/>
            <person name="Kautmanova I."/>
            <person name="Kiss B."/>
            <person name="Kocsube S."/>
            <person name="Kotiranta H."/>
            <person name="LaButti K.M."/>
            <person name="Lechner B.E."/>
            <person name="Liimatainen K."/>
            <person name="Lipzen A."/>
            <person name="Lukacs Z."/>
            <person name="Mihaltcheva S."/>
            <person name="Morgado L.N."/>
            <person name="Niskanen T."/>
            <person name="Noordeloos M.E."/>
            <person name="Ohm R.A."/>
            <person name="Ortiz-Santana B."/>
            <person name="Ovrebo C."/>
            <person name="Racz N."/>
            <person name="Riley R."/>
            <person name="Savchenko A."/>
            <person name="Shiryaev A."/>
            <person name="Soop K."/>
            <person name="Spirin V."/>
            <person name="Szebenyi C."/>
            <person name="Tomsovsky M."/>
            <person name="Tulloss R.E."/>
            <person name="Uehling J."/>
            <person name="Grigoriev I.V."/>
            <person name="Vagvolgyi C."/>
            <person name="Papp T."/>
            <person name="Martin F.M."/>
            <person name="Miettinen O."/>
            <person name="Hibbett D.S."/>
            <person name="Nagy L.G."/>
        </authorList>
    </citation>
    <scope>NUCLEOTIDE SEQUENCE [LARGE SCALE GENOMIC DNA]</scope>
    <source>
        <strain evidence="1 2">NL-1719</strain>
    </source>
</reference>
<dbReference type="Proteomes" id="UP000308600">
    <property type="component" value="Unassembled WGS sequence"/>
</dbReference>
<dbReference type="EMBL" id="ML208559">
    <property type="protein sequence ID" value="TFK62805.1"/>
    <property type="molecule type" value="Genomic_DNA"/>
</dbReference>
<name>A0ACD3AAW6_9AGAR</name>
<organism evidence="1 2">
    <name type="scientific">Pluteus cervinus</name>
    <dbReference type="NCBI Taxonomy" id="181527"/>
    <lineage>
        <taxon>Eukaryota</taxon>
        <taxon>Fungi</taxon>
        <taxon>Dikarya</taxon>
        <taxon>Basidiomycota</taxon>
        <taxon>Agaricomycotina</taxon>
        <taxon>Agaricomycetes</taxon>
        <taxon>Agaricomycetidae</taxon>
        <taxon>Agaricales</taxon>
        <taxon>Pluteineae</taxon>
        <taxon>Pluteaceae</taxon>
        <taxon>Pluteus</taxon>
    </lineage>
</organism>
<evidence type="ECO:0000313" key="1">
    <source>
        <dbReference type="EMBL" id="TFK62805.1"/>
    </source>
</evidence>
<gene>
    <name evidence="1" type="ORF">BDN72DRAFT_375280</name>
</gene>
<evidence type="ECO:0000313" key="2">
    <source>
        <dbReference type="Proteomes" id="UP000308600"/>
    </source>
</evidence>
<proteinExistence type="predicted"/>
<keyword evidence="2" id="KW-1185">Reference proteome</keyword>